<evidence type="ECO:0000313" key="2">
    <source>
        <dbReference type="EMBL" id="EFG05337.1"/>
    </source>
</evidence>
<dbReference type="Proteomes" id="UP000002357">
    <property type="component" value="Chromosome"/>
</dbReference>
<protein>
    <submittedName>
        <fullName evidence="2">Uncharacterized protein</fullName>
    </submittedName>
</protein>
<sequence length="53" mass="5754">MRGHTCWCDRPTGPSAGWYGRGARGRGKRAGRGRARRTEEPPAERFSAAPAQG</sequence>
<organism evidence="2 3">
    <name type="scientific">Streptomyces clavuligerus</name>
    <dbReference type="NCBI Taxonomy" id="1901"/>
    <lineage>
        <taxon>Bacteria</taxon>
        <taxon>Bacillati</taxon>
        <taxon>Actinomycetota</taxon>
        <taxon>Actinomycetes</taxon>
        <taxon>Kitasatosporales</taxon>
        <taxon>Streptomycetaceae</taxon>
        <taxon>Streptomyces</taxon>
    </lineage>
</organism>
<feature type="region of interest" description="Disordered" evidence="1">
    <location>
        <begin position="1"/>
        <end position="53"/>
    </location>
</feature>
<evidence type="ECO:0000313" key="3">
    <source>
        <dbReference type="Proteomes" id="UP000002357"/>
    </source>
</evidence>
<gene>
    <name evidence="2" type="ORF">SCLAV_0261</name>
</gene>
<keyword evidence="3" id="KW-1185">Reference proteome</keyword>
<reference evidence="2 3" key="1">
    <citation type="journal article" date="2010" name="Genome Biol. Evol.">
        <title>The sequence of a 1.8-mb bacterial linear plasmid reveals a rich evolutionary reservoir of secondary metabolic pathways.</title>
        <authorList>
            <person name="Medema M.H."/>
            <person name="Trefzer A."/>
            <person name="Kovalchuk A."/>
            <person name="van den Berg M."/>
            <person name="Mueller U."/>
            <person name="Heijne W."/>
            <person name="Wu L."/>
            <person name="Alam M.T."/>
            <person name="Ronning C.M."/>
            <person name="Nierman W.C."/>
            <person name="Bovenberg R.A.L."/>
            <person name="Breitling R."/>
            <person name="Takano E."/>
        </authorList>
    </citation>
    <scope>NUCLEOTIDE SEQUENCE [LARGE SCALE GENOMIC DNA]</scope>
    <source>
        <strain evidence="3">ATCC 27064 / DSM 738 / JCM 4710 / NBRC 13307 / NCIMB 12785 / NRRL 3585 / VKM Ac-602</strain>
    </source>
</reference>
<proteinExistence type="predicted"/>
<accession>E2Q790</accession>
<feature type="compositionally biased region" description="Basic residues" evidence="1">
    <location>
        <begin position="23"/>
        <end position="35"/>
    </location>
</feature>
<evidence type="ECO:0000256" key="1">
    <source>
        <dbReference type="SAM" id="MobiDB-lite"/>
    </source>
</evidence>
<name>E2Q790_STRCL</name>
<dbReference type="AlphaFoldDB" id="E2Q790"/>
<dbReference type="EMBL" id="CM000913">
    <property type="protein sequence ID" value="EFG05337.1"/>
    <property type="molecule type" value="Genomic_DNA"/>
</dbReference>